<proteinExistence type="predicted"/>
<feature type="compositionally biased region" description="Polar residues" evidence="1">
    <location>
        <begin position="1"/>
        <end position="32"/>
    </location>
</feature>
<evidence type="ECO:0000256" key="1">
    <source>
        <dbReference type="SAM" id="MobiDB-lite"/>
    </source>
</evidence>
<dbReference type="EMBL" id="HBUE01226773">
    <property type="protein sequence ID" value="CAG6542683.1"/>
    <property type="molecule type" value="Transcribed_RNA"/>
</dbReference>
<protein>
    <submittedName>
        <fullName evidence="2">(northern house mosquito) hypothetical protein</fullName>
    </submittedName>
</protein>
<dbReference type="AlphaFoldDB" id="A0A8D8HWN2"/>
<dbReference type="EMBL" id="HBUE01133170">
    <property type="protein sequence ID" value="CAG6497530.1"/>
    <property type="molecule type" value="Transcribed_RNA"/>
</dbReference>
<dbReference type="EMBL" id="HBUE01133173">
    <property type="protein sequence ID" value="CAG6497544.1"/>
    <property type="molecule type" value="Transcribed_RNA"/>
</dbReference>
<evidence type="ECO:0000313" key="2">
    <source>
        <dbReference type="EMBL" id="CAG6542683.1"/>
    </source>
</evidence>
<accession>A0A8D8HWN2</accession>
<dbReference type="EMBL" id="HBUE01133172">
    <property type="protein sequence ID" value="CAG6497539.1"/>
    <property type="molecule type" value="Transcribed_RNA"/>
</dbReference>
<dbReference type="EMBL" id="HBUE01333518">
    <property type="protein sequence ID" value="CAG6594792.1"/>
    <property type="molecule type" value="Transcribed_RNA"/>
</dbReference>
<feature type="region of interest" description="Disordered" evidence="1">
    <location>
        <begin position="1"/>
        <end position="38"/>
    </location>
</feature>
<organism evidence="2">
    <name type="scientific">Culex pipiens</name>
    <name type="common">House mosquito</name>
    <dbReference type="NCBI Taxonomy" id="7175"/>
    <lineage>
        <taxon>Eukaryota</taxon>
        <taxon>Metazoa</taxon>
        <taxon>Ecdysozoa</taxon>
        <taxon>Arthropoda</taxon>
        <taxon>Hexapoda</taxon>
        <taxon>Insecta</taxon>
        <taxon>Pterygota</taxon>
        <taxon>Neoptera</taxon>
        <taxon>Endopterygota</taxon>
        <taxon>Diptera</taxon>
        <taxon>Nematocera</taxon>
        <taxon>Culicoidea</taxon>
        <taxon>Culicidae</taxon>
        <taxon>Culicinae</taxon>
        <taxon>Culicini</taxon>
        <taxon>Culex</taxon>
        <taxon>Culex</taxon>
    </lineage>
</organism>
<reference evidence="2" key="1">
    <citation type="submission" date="2021-05" db="EMBL/GenBank/DDBJ databases">
        <authorList>
            <person name="Alioto T."/>
            <person name="Alioto T."/>
            <person name="Gomez Garrido J."/>
        </authorList>
    </citation>
    <scope>NUCLEOTIDE SEQUENCE</scope>
</reference>
<name>A0A8D8HWN2_CULPI</name>
<sequence>MRAVSNGPNSPSIRSQSRRNLPSSIFPRTSPSVPAGSGSRAVPFFCIRTVRSCAACTFGSAASWFRTPTRAGQCCCTVPCQRCGHRWRRFKSSLPGASVPLCRRFARRRCIYPRGTSLKIRARCWTWC</sequence>